<proteinExistence type="predicted"/>
<dbReference type="AlphaFoldDB" id="A0A016VJ05"/>
<accession>A0A016VJ05</accession>
<gene>
    <name evidence="1" type="primary">Acey_s0009.g710</name>
    <name evidence="1" type="ORF">Y032_0009g710</name>
</gene>
<dbReference type="Proteomes" id="UP000024635">
    <property type="component" value="Unassembled WGS sequence"/>
</dbReference>
<reference evidence="2" key="1">
    <citation type="journal article" date="2015" name="Nat. Genet.">
        <title>The genome and transcriptome of the zoonotic hookworm Ancylostoma ceylanicum identify infection-specific gene families.</title>
        <authorList>
            <person name="Schwarz E.M."/>
            <person name="Hu Y."/>
            <person name="Antoshechkin I."/>
            <person name="Miller M.M."/>
            <person name="Sternberg P.W."/>
            <person name="Aroian R.V."/>
        </authorList>
    </citation>
    <scope>NUCLEOTIDE SEQUENCE</scope>
    <source>
        <strain evidence="2">HY135</strain>
    </source>
</reference>
<protein>
    <submittedName>
        <fullName evidence="1">Uncharacterized protein</fullName>
    </submittedName>
</protein>
<evidence type="ECO:0000313" key="2">
    <source>
        <dbReference type="Proteomes" id="UP000024635"/>
    </source>
</evidence>
<evidence type="ECO:0000313" key="1">
    <source>
        <dbReference type="EMBL" id="EYC27410.1"/>
    </source>
</evidence>
<comment type="caution">
    <text evidence="1">The sequence shown here is derived from an EMBL/GenBank/DDBJ whole genome shotgun (WGS) entry which is preliminary data.</text>
</comment>
<organism evidence="1 2">
    <name type="scientific">Ancylostoma ceylanicum</name>
    <dbReference type="NCBI Taxonomy" id="53326"/>
    <lineage>
        <taxon>Eukaryota</taxon>
        <taxon>Metazoa</taxon>
        <taxon>Ecdysozoa</taxon>
        <taxon>Nematoda</taxon>
        <taxon>Chromadorea</taxon>
        <taxon>Rhabditida</taxon>
        <taxon>Rhabditina</taxon>
        <taxon>Rhabditomorpha</taxon>
        <taxon>Strongyloidea</taxon>
        <taxon>Ancylostomatidae</taxon>
        <taxon>Ancylostomatinae</taxon>
        <taxon>Ancylostoma</taxon>
    </lineage>
</organism>
<name>A0A016VJ05_9BILA</name>
<keyword evidence="2" id="KW-1185">Reference proteome</keyword>
<dbReference type="EMBL" id="JARK01001345">
    <property type="protein sequence ID" value="EYC27410.1"/>
    <property type="molecule type" value="Genomic_DNA"/>
</dbReference>
<sequence length="72" mass="7970">MKRHGNPEHPRTRLHEIRSPIKSGAGRAPLVLSISAFPISNGSLYCLHLHPPPCLCSSPSRPAQRSWGTYLM</sequence>